<proteinExistence type="predicted"/>
<dbReference type="eggNOG" id="ENOG5033X1B">
    <property type="taxonomic scope" value="Bacteria"/>
</dbReference>
<dbReference type="RefSeq" id="WP_035299009.1">
    <property type="nucleotide sequence ID" value="NZ_KN174161.1"/>
</dbReference>
<name>A0A096BCV2_FLAPL</name>
<dbReference type="EMBL" id="ADLO01000010">
    <property type="protein sequence ID" value="KGF57238.1"/>
    <property type="molecule type" value="Genomic_DNA"/>
</dbReference>
<gene>
    <name evidence="1" type="ORF">HMPREF9460_00336</name>
</gene>
<evidence type="ECO:0000313" key="1">
    <source>
        <dbReference type="EMBL" id="KGF57238.1"/>
    </source>
</evidence>
<keyword evidence="2" id="KW-1185">Reference proteome</keyword>
<evidence type="ECO:0000313" key="2">
    <source>
        <dbReference type="Proteomes" id="UP000029585"/>
    </source>
</evidence>
<sequence length="101" mass="11898">MFRFQKKKCTNEIMGKVIKKRWNGNIWFLTAEYIVEGKTYKRTEQLRYQKVKTHKIANVPIGMVSQAPLGNLKEGDFVRIKYNPQKPKKSYMPDNDGMLLT</sequence>
<dbReference type="AlphaFoldDB" id="A0A096BCV2"/>
<accession>A0A096BCV2</accession>
<comment type="caution">
    <text evidence="1">The sequence shown here is derived from an EMBL/GenBank/DDBJ whole genome shotgun (WGS) entry which is preliminary data.</text>
</comment>
<dbReference type="HOGENOM" id="CLU_2287288_0_0_9"/>
<dbReference type="Proteomes" id="UP000029585">
    <property type="component" value="Unassembled WGS sequence"/>
</dbReference>
<organism evidence="1 2">
    <name type="scientific">Flavonifractor plautii 1_3_50AFAA</name>
    <dbReference type="NCBI Taxonomy" id="742738"/>
    <lineage>
        <taxon>Bacteria</taxon>
        <taxon>Bacillati</taxon>
        <taxon>Bacillota</taxon>
        <taxon>Clostridia</taxon>
        <taxon>Eubacteriales</taxon>
        <taxon>Oscillospiraceae</taxon>
        <taxon>Flavonifractor</taxon>
    </lineage>
</organism>
<protein>
    <submittedName>
        <fullName evidence="1">Uncharacterized protein</fullName>
    </submittedName>
</protein>
<dbReference type="PATRIC" id="fig|742738.3.peg.355"/>
<reference evidence="1 2" key="1">
    <citation type="submission" date="2011-08" db="EMBL/GenBank/DDBJ databases">
        <title>The Genome Sequence of Clostridium orbiscindens 1_3_50AFAA.</title>
        <authorList>
            <consortium name="The Broad Institute Genome Sequencing Platform"/>
            <person name="Earl A."/>
            <person name="Ward D."/>
            <person name="Feldgarden M."/>
            <person name="Gevers D."/>
            <person name="Daigneault M."/>
            <person name="Strauss J."/>
            <person name="Allen-Vercoe E."/>
            <person name="Young S.K."/>
            <person name="Zeng Q."/>
            <person name="Gargeya S."/>
            <person name="Fitzgerald M."/>
            <person name="Haas B."/>
            <person name="Abouelleil A."/>
            <person name="Alvarado L."/>
            <person name="Arachchi H.M."/>
            <person name="Berlin A."/>
            <person name="Brown A."/>
            <person name="Chapman S.B."/>
            <person name="Chen Z."/>
            <person name="Dunbar C."/>
            <person name="Freedman E."/>
            <person name="Gearin G."/>
            <person name="Gellesch M."/>
            <person name="Goldberg J."/>
            <person name="Griggs A."/>
            <person name="Gujja S."/>
            <person name="Heiman D."/>
            <person name="Howarth C."/>
            <person name="Larson L."/>
            <person name="Lui A."/>
            <person name="MacDonald P.J.P."/>
            <person name="Montmayeur A."/>
            <person name="Murphy C."/>
            <person name="Neiman D."/>
            <person name="Pearson M."/>
            <person name="Priest M."/>
            <person name="Roberts A."/>
            <person name="Saif S."/>
            <person name="Shea T."/>
            <person name="Shenoy N."/>
            <person name="Sisk P."/>
            <person name="Stolte C."/>
            <person name="Sykes S."/>
            <person name="Wortman J."/>
            <person name="Nusbaum C."/>
            <person name="Birren B."/>
        </authorList>
    </citation>
    <scope>NUCLEOTIDE SEQUENCE [LARGE SCALE GENOMIC DNA]</scope>
    <source>
        <strain evidence="1 2">1_3_50AFAA</strain>
    </source>
</reference>